<feature type="domain" description="Xylulose 5-phosphate/Fructose 6-phosphate phosphoketolase C-terminal" evidence="1">
    <location>
        <begin position="7"/>
        <end position="54"/>
    </location>
</feature>
<sequence>MARDLSTIDVIDRVPGLGARAAHLRQAMVDARQQCRDHTRRYGEDAPQVTEWRWIREEAKTTP</sequence>
<dbReference type="EMBL" id="BSDI01000050">
    <property type="protein sequence ID" value="GLI01836.1"/>
    <property type="molecule type" value="Genomic_DNA"/>
</dbReference>
<dbReference type="InterPro" id="IPR018969">
    <property type="entry name" value="Xul5P/Fru6P_PKetolase_C"/>
</dbReference>
<evidence type="ECO:0000313" key="3">
    <source>
        <dbReference type="Proteomes" id="UP001144280"/>
    </source>
</evidence>
<reference evidence="2" key="1">
    <citation type="submission" date="2022-12" db="EMBL/GenBank/DDBJ databases">
        <title>New Phytohabitans aurantiacus sp. RD004123 nov., an actinomycete isolated from soil.</title>
        <authorList>
            <person name="Triningsih D.W."/>
            <person name="Harunari E."/>
            <person name="Igarashi Y."/>
        </authorList>
    </citation>
    <scope>NUCLEOTIDE SEQUENCE</scope>
    <source>
        <strain evidence="2">RD004123</strain>
    </source>
</reference>
<dbReference type="Pfam" id="PF09363">
    <property type="entry name" value="XFP_C"/>
    <property type="match status" value="1"/>
</dbReference>
<evidence type="ECO:0000259" key="1">
    <source>
        <dbReference type="Pfam" id="PF09363"/>
    </source>
</evidence>
<dbReference type="InterPro" id="IPR009014">
    <property type="entry name" value="Transketo_C/PFOR_II"/>
</dbReference>
<gene>
    <name evidence="2" type="ORF">Pa4123_71130</name>
</gene>
<name>A0ABQ5R8E0_9ACTN</name>
<accession>A0ABQ5R8E0</accession>
<keyword evidence="3" id="KW-1185">Reference proteome</keyword>
<organism evidence="2 3">
    <name type="scientific">Phytohabitans aurantiacus</name>
    <dbReference type="NCBI Taxonomy" id="3016789"/>
    <lineage>
        <taxon>Bacteria</taxon>
        <taxon>Bacillati</taxon>
        <taxon>Actinomycetota</taxon>
        <taxon>Actinomycetes</taxon>
        <taxon>Micromonosporales</taxon>
        <taxon>Micromonosporaceae</taxon>
    </lineage>
</organism>
<proteinExistence type="predicted"/>
<protein>
    <recommendedName>
        <fullName evidence="1">Xylulose 5-phosphate/Fructose 6-phosphate phosphoketolase C-terminal domain-containing protein</fullName>
    </recommendedName>
</protein>
<evidence type="ECO:0000313" key="2">
    <source>
        <dbReference type="EMBL" id="GLI01836.1"/>
    </source>
</evidence>
<dbReference type="Proteomes" id="UP001144280">
    <property type="component" value="Unassembled WGS sequence"/>
</dbReference>
<dbReference type="Gene3D" id="3.40.50.920">
    <property type="match status" value="1"/>
</dbReference>
<comment type="caution">
    <text evidence="2">The sequence shown here is derived from an EMBL/GenBank/DDBJ whole genome shotgun (WGS) entry which is preliminary data.</text>
</comment>